<organism evidence="2 3">
    <name type="scientific">Candidatus Enterovibrio altilux</name>
    <dbReference type="NCBI Taxonomy" id="1927128"/>
    <lineage>
        <taxon>Bacteria</taxon>
        <taxon>Pseudomonadati</taxon>
        <taxon>Pseudomonadota</taxon>
        <taxon>Gammaproteobacteria</taxon>
        <taxon>Vibrionales</taxon>
        <taxon>Vibrionaceae</taxon>
        <taxon>Enterovibrio</taxon>
    </lineage>
</organism>
<keyword evidence="1" id="KW-1133">Transmembrane helix</keyword>
<dbReference type="RefSeq" id="WP_263363239.1">
    <property type="nucleotide sequence ID" value="NZ_RPOE01000003.1"/>
</dbReference>
<proteinExistence type="predicted"/>
<sequence length="43" mass="4839">MVKRGVLMLLRGRQKLINSVCYACLAGIIMPPLLMHQQANQND</sequence>
<dbReference type="AlphaFoldDB" id="A0A291B9P7"/>
<evidence type="ECO:0000313" key="2">
    <source>
        <dbReference type="EMBL" id="ATF09739.1"/>
    </source>
</evidence>
<dbReference type="EMBL" id="CP020660">
    <property type="protein sequence ID" value="ATF09739.1"/>
    <property type="molecule type" value="Genomic_DNA"/>
</dbReference>
<accession>A0A291B9P7</accession>
<evidence type="ECO:0000256" key="1">
    <source>
        <dbReference type="SAM" id="Phobius"/>
    </source>
</evidence>
<keyword evidence="1" id="KW-0472">Membrane</keyword>
<dbReference type="Proteomes" id="UP000218160">
    <property type="component" value="Chromosome 1"/>
</dbReference>
<gene>
    <name evidence="2" type="ORF">BTN50_1253</name>
</gene>
<keyword evidence="3" id="KW-1185">Reference proteome</keyword>
<keyword evidence="1" id="KW-0812">Transmembrane</keyword>
<reference evidence="3" key="1">
    <citation type="submission" date="2017-04" db="EMBL/GenBank/DDBJ databases">
        <title>Genome evolution of the luminous symbionts of deep sea anglerfish.</title>
        <authorList>
            <person name="Hendry T.A."/>
        </authorList>
    </citation>
    <scope>NUCLEOTIDE SEQUENCE [LARGE SCALE GENOMIC DNA]</scope>
</reference>
<feature type="transmembrane region" description="Helical" evidence="1">
    <location>
        <begin position="16"/>
        <end position="34"/>
    </location>
</feature>
<dbReference type="KEGG" id="elux:BTN50_1253"/>
<name>A0A291B9P7_9GAMM</name>
<protein>
    <submittedName>
        <fullName evidence="2">Uncharacterized protein</fullName>
    </submittedName>
</protein>
<evidence type="ECO:0000313" key="3">
    <source>
        <dbReference type="Proteomes" id="UP000218160"/>
    </source>
</evidence>